<evidence type="ECO:0000313" key="1">
    <source>
        <dbReference type="EMBL" id="EFQ87719.1"/>
    </source>
</evidence>
<dbReference type="EMBL" id="GL536804">
    <property type="protein sequence ID" value="EFQ87719.1"/>
    <property type="molecule type" value="Genomic_DNA"/>
</dbReference>
<dbReference type="HOGENOM" id="CLU_586799_0_0_1"/>
<keyword evidence="2" id="KW-1185">Reference proteome</keyword>
<evidence type="ECO:0000313" key="2">
    <source>
        <dbReference type="Proteomes" id="UP000001067"/>
    </source>
</evidence>
<protein>
    <submittedName>
        <fullName evidence="1">Uncharacterized protein</fullName>
    </submittedName>
</protein>
<gene>
    <name evidence="1" type="ORF">PTT_16655</name>
</gene>
<sequence length="466" mass="51533">MSARFTDITPSPAETTTHHLQANTHALGARRKQHREWRREEQQHIRHRLRSHNSTITHAVIPNPNHVHGREIPRYAAVRPASCVTSGEAMDLPERLRSLKKPRLTTPAKMKSSPTAVHGDTFLQAWIGLWPRYSAAPFVSASLKQEPALDQGVKDLMRAVDRSLPKAVEDSAYSNKYATRAPKRDHHDHLLVFHPRRTFPHAITFKAGYRTSNNTALLAWILICASNLQSLDLHAQDTTGGTTVLQLTLSKREIDRKLDIVPFKSLKAVSVKTEIDVIIPILRNVVHLNVTSDCGDLAFATEDFQPGESTSLRTLTVIGPHRLFAAVSALAREGRLKKLNKAWLGGLTWRDGEPMKKLASSLACFCPKLQVLSLDRGYQSAEDDGDIAPLTASIISAIDPQLGLLRLYADCLVTRLGNASQDGRDVGQLLASLLTTVPPSVVTVEITGVLEDEFRSVLSDLEVLHP</sequence>
<dbReference type="KEGG" id="pte:PTT_16655"/>
<dbReference type="Proteomes" id="UP000001067">
    <property type="component" value="Unassembled WGS sequence"/>
</dbReference>
<proteinExistence type="predicted"/>
<reference evidence="1 2" key="1">
    <citation type="journal article" date="2010" name="Genome Biol.">
        <title>A first genome assembly of the barley fungal pathogen Pyrenophora teres f. teres.</title>
        <authorList>
            <person name="Ellwood S.R."/>
            <person name="Liu Z."/>
            <person name="Syme R.A."/>
            <person name="Lai Z."/>
            <person name="Hane J.K."/>
            <person name="Keiper F."/>
            <person name="Moffat C.S."/>
            <person name="Oliver R.P."/>
            <person name="Friesen T.L."/>
        </authorList>
    </citation>
    <scope>NUCLEOTIDE SEQUENCE [LARGE SCALE GENOMIC DNA]</scope>
    <source>
        <strain evidence="1 2">0-1</strain>
    </source>
</reference>
<accession>E3S2S9</accession>
<dbReference type="OrthoDB" id="3764734at2759"/>
<dbReference type="AlphaFoldDB" id="E3S2S9"/>
<name>E3S2S9_PYRTT</name>
<organism evidence="2">
    <name type="scientific">Pyrenophora teres f. teres (strain 0-1)</name>
    <name type="common">Barley net blotch fungus</name>
    <name type="synonym">Drechslera teres f. teres</name>
    <dbReference type="NCBI Taxonomy" id="861557"/>
    <lineage>
        <taxon>Eukaryota</taxon>
        <taxon>Fungi</taxon>
        <taxon>Dikarya</taxon>
        <taxon>Ascomycota</taxon>
        <taxon>Pezizomycotina</taxon>
        <taxon>Dothideomycetes</taxon>
        <taxon>Pleosporomycetidae</taxon>
        <taxon>Pleosporales</taxon>
        <taxon>Pleosporineae</taxon>
        <taxon>Pleosporaceae</taxon>
        <taxon>Pyrenophora</taxon>
    </lineage>
</organism>